<evidence type="ECO:0000313" key="3">
    <source>
        <dbReference type="Proteomes" id="UP000612055"/>
    </source>
</evidence>
<protein>
    <submittedName>
        <fullName evidence="2">Uncharacterized protein</fullName>
    </submittedName>
</protein>
<evidence type="ECO:0000313" key="2">
    <source>
        <dbReference type="EMBL" id="KAG2500262.1"/>
    </source>
</evidence>
<dbReference type="AlphaFoldDB" id="A0A836C615"/>
<feature type="region of interest" description="Disordered" evidence="1">
    <location>
        <begin position="759"/>
        <end position="832"/>
    </location>
</feature>
<feature type="compositionally biased region" description="Low complexity" evidence="1">
    <location>
        <begin position="687"/>
        <end position="709"/>
    </location>
</feature>
<dbReference type="OrthoDB" id="550553at2759"/>
<feature type="compositionally biased region" description="Pro residues" evidence="1">
    <location>
        <begin position="586"/>
        <end position="602"/>
    </location>
</feature>
<dbReference type="InterPro" id="IPR013083">
    <property type="entry name" value="Znf_RING/FYVE/PHD"/>
</dbReference>
<keyword evidence="3" id="KW-1185">Reference proteome</keyword>
<dbReference type="Gene3D" id="3.30.40.10">
    <property type="entry name" value="Zinc/RING finger domain, C3HC4 (zinc finger)"/>
    <property type="match status" value="1"/>
</dbReference>
<comment type="caution">
    <text evidence="2">The sequence shown here is derived from an EMBL/GenBank/DDBJ whole genome shotgun (WGS) entry which is preliminary data.</text>
</comment>
<feature type="region of interest" description="Disordered" evidence="1">
    <location>
        <begin position="548"/>
        <end position="638"/>
    </location>
</feature>
<organism evidence="2 3">
    <name type="scientific">Edaphochlamys debaryana</name>
    <dbReference type="NCBI Taxonomy" id="47281"/>
    <lineage>
        <taxon>Eukaryota</taxon>
        <taxon>Viridiplantae</taxon>
        <taxon>Chlorophyta</taxon>
        <taxon>core chlorophytes</taxon>
        <taxon>Chlorophyceae</taxon>
        <taxon>CS clade</taxon>
        <taxon>Chlamydomonadales</taxon>
        <taxon>Chlamydomonadales incertae sedis</taxon>
        <taxon>Edaphochlamys</taxon>
    </lineage>
</organism>
<feature type="compositionally biased region" description="Low complexity" evidence="1">
    <location>
        <begin position="603"/>
        <end position="613"/>
    </location>
</feature>
<feature type="compositionally biased region" description="Basic and acidic residues" evidence="1">
    <location>
        <begin position="619"/>
        <end position="633"/>
    </location>
</feature>
<name>A0A836C615_9CHLO</name>
<feature type="compositionally biased region" description="Low complexity" evidence="1">
    <location>
        <begin position="557"/>
        <end position="573"/>
    </location>
</feature>
<feature type="compositionally biased region" description="Polar residues" evidence="1">
    <location>
        <begin position="782"/>
        <end position="792"/>
    </location>
</feature>
<feature type="compositionally biased region" description="Low complexity" evidence="1">
    <location>
        <begin position="759"/>
        <end position="776"/>
    </location>
</feature>
<feature type="compositionally biased region" description="Gly residues" evidence="1">
    <location>
        <begin position="813"/>
        <end position="826"/>
    </location>
</feature>
<accession>A0A836C615</accession>
<feature type="compositionally biased region" description="Pro residues" evidence="1">
    <location>
        <begin position="710"/>
        <end position="727"/>
    </location>
</feature>
<feature type="compositionally biased region" description="Basic and acidic residues" evidence="1">
    <location>
        <begin position="474"/>
        <end position="487"/>
    </location>
</feature>
<feature type="compositionally biased region" description="Gly residues" evidence="1">
    <location>
        <begin position="416"/>
        <end position="439"/>
    </location>
</feature>
<feature type="region of interest" description="Disordered" evidence="1">
    <location>
        <begin position="363"/>
        <end position="487"/>
    </location>
</feature>
<feature type="compositionally biased region" description="Gly residues" evidence="1">
    <location>
        <begin position="385"/>
        <end position="398"/>
    </location>
</feature>
<feature type="compositionally biased region" description="Low complexity" evidence="1">
    <location>
        <begin position="403"/>
        <end position="415"/>
    </location>
</feature>
<reference evidence="2" key="1">
    <citation type="journal article" date="2020" name="bioRxiv">
        <title>Comparative genomics of Chlamydomonas.</title>
        <authorList>
            <person name="Craig R.J."/>
            <person name="Hasan A.R."/>
            <person name="Ness R.W."/>
            <person name="Keightley P.D."/>
        </authorList>
    </citation>
    <scope>NUCLEOTIDE SEQUENCE</scope>
    <source>
        <strain evidence="2">CCAP 11/70</strain>
    </source>
</reference>
<proteinExistence type="predicted"/>
<feature type="region of interest" description="Disordered" evidence="1">
    <location>
        <begin position="666"/>
        <end position="734"/>
    </location>
</feature>
<dbReference type="Proteomes" id="UP000612055">
    <property type="component" value="Unassembled WGS sequence"/>
</dbReference>
<feature type="region of interest" description="Disordered" evidence="1">
    <location>
        <begin position="506"/>
        <end position="525"/>
    </location>
</feature>
<sequence length="953" mass="94490">MEVDSGRAPTPGRGTVGVMLAATWADAWADDEAVAVSVRVALPNADHKQLLPDSWETPFAVPPDVAATLTRNASGMWAADLPLDLLDGGVLGGAEGAGGESLLLRVHLLNVTVRWREDGEHPEARFSRAVREQVAAALGADGYGVREEFERSVRTSIAEGPEGEAHSQYTWRATTYNASAVGELLWWLVHANLQCHGLDDREAYKKMEAVVGMCDMRVGRLKSHPKVRVVVPPDHGPVRYLDDQGDDLTRLATPCKWAAAAPGASPPGSAAAGLAALLAGPEGRAGAPAGPVGAALGLLGNAVMRAVTAVAAALGSVLPALPGDERTQLYVTLALHALLVMLLDRGRSLRALGRCRALLHRMLGRSPPAGPRGRVLRHQSSSGSSGHGPSSGGLGGGAHGDHLPGAAAAGHHGSPPGHGGGRSPTGSRNGRGGGGGGGARSAPPLSPEVRRSVPGTPAPAAPAPSPPPGVAVAGHEEGPRGGDATRDPARSWWLRLLPWPLRSLGHRGSSAQAGQPAPHAPLEAATAASVSSAAAAPAVAAIKRTPAAMPKHPHPQPQSQAQAQAQAAAANAQTPPPLSPTRSHAPPAPAPGAGPGPAPGPSPAALASPAHPGSGPGKRSGDPLRKQRSKDRASGGSVAARLNAEAEVVAAAAAATATTAAAAATRQQASPVSRPSPDASAPGCVEASSAARGHAAPTAAAITNTASVPGPGPGAAPAQPRTPPPLEPLRGPALDMANLGTVSSAELSCSVLSASLTRSSEPSASSLPDASALASAHGSLVSPRSTAPHSDSQGGGLAPAPLSGDHVMSRRSSGGGSSGGGAGPGGSKRTPVQPWSLAVLAQMAGAGGPDASGWRAGYGTAPANFACVMCLDGPREHGFLHGGTVHVGVCGDCAARLALGPAGAVAEPPTVGSAAPAAPAPAAVAATTAAAAAVCISCPVCRQPVDRIVEVIL</sequence>
<feature type="compositionally biased region" description="Low complexity" evidence="1">
    <location>
        <begin position="516"/>
        <end position="525"/>
    </location>
</feature>
<feature type="compositionally biased region" description="Pro residues" evidence="1">
    <location>
        <begin position="456"/>
        <end position="469"/>
    </location>
</feature>
<gene>
    <name evidence="2" type="ORF">HYH03_001840</name>
</gene>
<dbReference type="EMBL" id="JAEHOE010000004">
    <property type="protein sequence ID" value="KAG2500262.1"/>
    <property type="molecule type" value="Genomic_DNA"/>
</dbReference>
<evidence type="ECO:0000256" key="1">
    <source>
        <dbReference type="SAM" id="MobiDB-lite"/>
    </source>
</evidence>